<sequence length="120" mass="12942">MSPTSDASPAPTASRPGHRFRRPKPGGFYYGGCGTTRYAAVRFEVGADAAGEDRVQLQDEGSGLRFFRLPPGAGWAFVGSDTYPATGHCSRFTPADLAHRLRGWRDAPRRSATLAEGDQQ</sequence>
<dbReference type="Proteomes" id="UP001470023">
    <property type="component" value="Unassembled WGS sequence"/>
</dbReference>
<feature type="region of interest" description="Disordered" evidence="1">
    <location>
        <begin position="1"/>
        <end position="26"/>
    </location>
</feature>
<protein>
    <submittedName>
        <fullName evidence="2">Uncharacterized protein</fullName>
    </submittedName>
</protein>
<dbReference type="EMBL" id="JBEPAZ010000011">
    <property type="protein sequence ID" value="MER6429146.1"/>
    <property type="molecule type" value="Genomic_DNA"/>
</dbReference>
<reference evidence="2 3" key="1">
    <citation type="submission" date="2024-06" db="EMBL/GenBank/DDBJ databases">
        <title>The Natural Products Discovery Center: Release of the First 8490 Sequenced Strains for Exploring Actinobacteria Biosynthetic Diversity.</title>
        <authorList>
            <person name="Kalkreuter E."/>
            <person name="Kautsar S.A."/>
            <person name="Yang D."/>
            <person name="Bader C.D."/>
            <person name="Teijaro C.N."/>
            <person name="Fluegel L."/>
            <person name="Davis C.M."/>
            <person name="Simpson J.R."/>
            <person name="Lauterbach L."/>
            <person name="Steele A.D."/>
            <person name="Gui C."/>
            <person name="Meng S."/>
            <person name="Li G."/>
            <person name="Viehrig K."/>
            <person name="Ye F."/>
            <person name="Su P."/>
            <person name="Kiefer A.F."/>
            <person name="Nichols A."/>
            <person name="Cepeda A.J."/>
            <person name="Yan W."/>
            <person name="Fan B."/>
            <person name="Jiang Y."/>
            <person name="Adhikari A."/>
            <person name="Zheng C.-J."/>
            <person name="Schuster L."/>
            <person name="Cowan T.M."/>
            <person name="Smanski M.J."/>
            <person name="Chevrette M.G."/>
            <person name="De Carvalho L.P.S."/>
            <person name="Shen B."/>
        </authorList>
    </citation>
    <scope>NUCLEOTIDE SEQUENCE [LARGE SCALE GENOMIC DNA]</scope>
    <source>
        <strain evidence="2 3">NPDC001166</strain>
    </source>
</reference>
<gene>
    <name evidence="2" type="ORF">ABT272_15535</name>
</gene>
<proteinExistence type="predicted"/>
<name>A0ABV1U5Y4_9ACTN</name>
<keyword evidence="3" id="KW-1185">Reference proteome</keyword>
<dbReference type="RefSeq" id="WP_352063675.1">
    <property type="nucleotide sequence ID" value="NZ_JBEPAZ010000011.1"/>
</dbReference>
<evidence type="ECO:0000313" key="3">
    <source>
        <dbReference type="Proteomes" id="UP001470023"/>
    </source>
</evidence>
<evidence type="ECO:0000256" key="1">
    <source>
        <dbReference type="SAM" id="MobiDB-lite"/>
    </source>
</evidence>
<accession>A0ABV1U5Y4</accession>
<comment type="caution">
    <text evidence="2">The sequence shown here is derived from an EMBL/GenBank/DDBJ whole genome shotgun (WGS) entry which is preliminary data.</text>
</comment>
<evidence type="ECO:0000313" key="2">
    <source>
        <dbReference type="EMBL" id="MER6429146.1"/>
    </source>
</evidence>
<organism evidence="2 3">
    <name type="scientific">Streptomyces sp. 900105245</name>
    <dbReference type="NCBI Taxonomy" id="3154379"/>
    <lineage>
        <taxon>Bacteria</taxon>
        <taxon>Bacillati</taxon>
        <taxon>Actinomycetota</taxon>
        <taxon>Actinomycetes</taxon>
        <taxon>Kitasatosporales</taxon>
        <taxon>Streptomycetaceae</taxon>
        <taxon>Streptomyces</taxon>
    </lineage>
</organism>